<keyword evidence="4" id="KW-0255">Endonuclease</keyword>
<dbReference type="Pfam" id="PF17917">
    <property type="entry name" value="RT_RNaseH"/>
    <property type="match status" value="1"/>
</dbReference>
<feature type="domain" description="Reverse transcriptase RNase H-like" evidence="7">
    <location>
        <begin position="49"/>
        <end position="84"/>
    </location>
</feature>
<evidence type="ECO:0000256" key="3">
    <source>
        <dbReference type="ARBA" id="ARBA00022722"/>
    </source>
</evidence>
<evidence type="ECO:0000256" key="2">
    <source>
        <dbReference type="ARBA" id="ARBA00022695"/>
    </source>
</evidence>
<comment type="caution">
    <text evidence="8">The sequence shown here is derived from an EMBL/GenBank/DDBJ whole genome shotgun (WGS) entry which is preliminary data.</text>
</comment>
<gene>
    <name evidence="8" type="ORF">EVAR_3935_1</name>
</gene>
<evidence type="ECO:0000256" key="5">
    <source>
        <dbReference type="ARBA" id="ARBA00022801"/>
    </source>
</evidence>
<dbReference type="GO" id="GO:0003964">
    <property type="term" value="F:RNA-directed DNA polymerase activity"/>
    <property type="evidence" value="ECO:0007669"/>
    <property type="project" value="UniProtKB-KW"/>
</dbReference>
<dbReference type="GO" id="GO:0016787">
    <property type="term" value="F:hydrolase activity"/>
    <property type="evidence" value="ECO:0007669"/>
    <property type="project" value="UniProtKB-KW"/>
</dbReference>
<dbReference type="OrthoDB" id="425619at2759"/>
<keyword evidence="5" id="KW-0378">Hydrolase</keyword>
<protein>
    <recommendedName>
        <fullName evidence="7">Reverse transcriptase RNase H-like domain-containing protein</fullName>
    </recommendedName>
</protein>
<keyword evidence="1" id="KW-0808">Transferase</keyword>
<accession>A0A4C1STK9</accession>
<dbReference type="InterPro" id="IPR041373">
    <property type="entry name" value="RT_RNaseH"/>
</dbReference>
<evidence type="ECO:0000313" key="8">
    <source>
        <dbReference type="EMBL" id="GBP04588.1"/>
    </source>
</evidence>
<dbReference type="GO" id="GO:0004519">
    <property type="term" value="F:endonuclease activity"/>
    <property type="evidence" value="ECO:0007669"/>
    <property type="project" value="UniProtKB-KW"/>
</dbReference>
<dbReference type="EMBL" id="BGZK01000014">
    <property type="protein sequence ID" value="GBP04588.1"/>
    <property type="molecule type" value="Genomic_DNA"/>
</dbReference>
<keyword evidence="9" id="KW-1185">Reference proteome</keyword>
<dbReference type="AlphaFoldDB" id="A0A4C1STK9"/>
<keyword evidence="6" id="KW-0695">RNA-directed DNA polymerase</keyword>
<dbReference type="Proteomes" id="UP000299102">
    <property type="component" value="Unassembled WGS sequence"/>
</dbReference>
<reference evidence="8 9" key="1">
    <citation type="journal article" date="2019" name="Commun. Biol.">
        <title>The bagworm genome reveals a unique fibroin gene that provides high tensile strength.</title>
        <authorList>
            <person name="Kono N."/>
            <person name="Nakamura H."/>
            <person name="Ohtoshi R."/>
            <person name="Tomita M."/>
            <person name="Numata K."/>
            <person name="Arakawa K."/>
        </authorList>
    </citation>
    <scope>NUCLEOTIDE SEQUENCE [LARGE SCALE GENOMIC DNA]</scope>
</reference>
<evidence type="ECO:0000256" key="4">
    <source>
        <dbReference type="ARBA" id="ARBA00022759"/>
    </source>
</evidence>
<keyword evidence="3" id="KW-0540">Nuclease</keyword>
<organism evidence="8 9">
    <name type="scientific">Eumeta variegata</name>
    <name type="common">Bagworm moth</name>
    <name type="synonym">Eumeta japonica</name>
    <dbReference type="NCBI Taxonomy" id="151549"/>
    <lineage>
        <taxon>Eukaryota</taxon>
        <taxon>Metazoa</taxon>
        <taxon>Ecdysozoa</taxon>
        <taxon>Arthropoda</taxon>
        <taxon>Hexapoda</taxon>
        <taxon>Insecta</taxon>
        <taxon>Pterygota</taxon>
        <taxon>Neoptera</taxon>
        <taxon>Endopterygota</taxon>
        <taxon>Lepidoptera</taxon>
        <taxon>Glossata</taxon>
        <taxon>Ditrysia</taxon>
        <taxon>Tineoidea</taxon>
        <taxon>Psychidae</taxon>
        <taxon>Oiketicinae</taxon>
        <taxon>Eumeta</taxon>
    </lineage>
</organism>
<evidence type="ECO:0000313" key="9">
    <source>
        <dbReference type="Proteomes" id="UP000299102"/>
    </source>
</evidence>
<evidence type="ECO:0000256" key="6">
    <source>
        <dbReference type="ARBA" id="ARBA00022918"/>
    </source>
</evidence>
<dbReference type="InterPro" id="IPR043502">
    <property type="entry name" value="DNA/RNA_pol_sf"/>
</dbReference>
<keyword evidence="2" id="KW-0548">Nucleotidyltransferase</keyword>
<dbReference type="SUPFAM" id="SSF56672">
    <property type="entry name" value="DNA/RNA polymerases"/>
    <property type="match status" value="1"/>
</dbReference>
<sequence>MQSRPDFRAREVVEGIFKTCVLPHGLKMSQGNFQRMMDIVLAGIKVVTLLFVDASGKALGSSLTQGEKEVKEMYPVAYASRKLRVDPEYRHRIGENHQPALVQHRELKVLASNNLKQELGTLCVWGGMTRT</sequence>
<name>A0A4C1STK9_EUMVA</name>
<evidence type="ECO:0000256" key="1">
    <source>
        <dbReference type="ARBA" id="ARBA00022679"/>
    </source>
</evidence>
<proteinExistence type="predicted"/>
<evidence type="ECO:0000259" key="7">
    <source>
        <dbReference type="Pfam" id="PF17917"/>
    </source>
</evidence>